<organism evidence="2 3">
    <name type="scientific">Spirosoma validum</name>
    <dbReference type="NCBI Taxonomy" id="2771355"/>
    <lineage>
        <taxon>Bacteria</taxon>
        <taxon>Pseudomonadati</taxon>
        <taxon>Bacteroidota</taxon>
        <taxon>Cytophagia</taxon>
        <taxon>Cytophagales</taxon>
        <taxon>Cytophagaceae</taxon>
        <taxon>Spirosoma</taxon>
    </lineage>
</organism>
<keyword evidence="3" id="KW-1185">Reference proteome</keyword>
<dbReference type="AlphaFoldDB" id="A0A927GD48"/>
<accession>A0A927GD48</accession>
<sequence length="560" mass="63984">MSQNHLIGNVALNVHASRQTDGVALQTEVSEWFWQDLLPELNQALDAVIEPHTVVRLDRIAIELPAVGKKNWKEKLTQSVCRMIAEEIIRRRLFPRSTDAPVQEVSPTANRFEAWLDFIRTGHRRLSVATPVEWELAALDLIATSPVAVSTFRQLLRTQPVALERLVRQYDDPFLVQLAEAMTGRSARELLRWQTAFRGLFAVTWWQKCIGITLVEVKNATSVFWLLVFEKLSTDTYQSELSQWVNSTEFFKRLLERVTRRSFSATSQALVLDRFFQQQHRQQAKPKTRAQKSRVGKSIDIVFETTQLQQAIREAFRNVSEGELLVSLFEKIVEEHRTVITNFLAKQSQISSSGATVSQSADAETELPVEKSTEAGRADNVSERMPIDNPIHTDVDEGEVFYVPNAGVVLLHPFLSAYFTEVGLQPNRQSDHRRAVQLIHYLATGKTKTPEYEQGLPKILAGWPINQPIDGSIRLTKREKAEAKSLLDMVIAYWSALGSTSVAGLREGFFYRDGRLTKRDNGWLLQVERQTIDILLDQLPWGIGVIKHSWMNEFLYVEWY</sequence>
<evidence type="ECO:0000256" key="1">
    <source>
        <dbReference type="SAM" id="MobiDB-lite"/>
    </source>
</evidence>
<dbReference type="RefSeq" id="WP_191038820.1">
    <property type="nucleotide sequence ID" value="NZ_JACXAA010000003.1"/>
</dbReference>
<dbReference type="Pfam" id="PF19268">
    <property type="entry name" value="CIS_TMP"/>
    <property type="match status" value="1"/>
</dbReference>
<reference evidence="2" key="1">
    <citation type="submission" date="2020-09" db="EMBL/GenBank/DDBJ databases">
        <authorList>
            <person name="Kim M.K."/>
        </authorList>
    </citation>
    <scope>NUCLEOTIDE SEQUENCE</scope>
    <source>
        <strain evidence="2">BT704</strain>
    </source>
</reference>
<protein>
    <submittedName>
        <fullName evidence="2">Uncharacterized protein</fullName>
    </submittedName>
</protein>
<comment type="caution">
    <text evidence="2">The sequence shown here is derived from an EMBL/GenBank/DDBJ whole genome shotgun (WGS) entry which is preliminary data.</text>
</comment>
<feature type="compositionally biased region" description="Basic and acidic residues" evidence="1">
    <location>
        <begin position="368"/>
        <end position="387"/>
    </location>
</feature>
<dbReference type="EMBL" id="JACXAA010000003">
    <property type="protein sequence ID" value="MBD2753190.1"/>
    <property type="molecule type" value="Genomic_DNA"/>
</dbReference>
<name>A0A927GD48_9BACT</name>
<feature type="region of interest" description="Disordered" evidence="1">
    <location>
        <begin position="354"/>
        <end position="387"/>
    </location>
</feature>
<proteinExistence type="predicted"/>
<evidence type="ECO:0000313" key="3">
    <source>
        <dbReference type="Proteomes" id="UP000653797"/>
    </source>
</evidence>
<dbReference type="Proteomes" id="UP000653797">
    <property type="component" value="Unassembled WGS sequence"/>
</dbReference>
<dbReference type="InterPro" id="IPR045538">
    <property type="entry name" value="CIS_TMP"/>
</dbReference>
<gene>
    <name evidence="2" type="ORF">IC230_09850</name>
</gene>
<evidence type="ECO:0000313" key="2">
    <source>
        <dbReference type="EMBL" id="MBD2753190.1"/>
    </source>
</evidence>